<proteinExistence type="predicted"/>
<feature type="domain" description="2EXR" evidence="1">
    <location>
        <begin position="10"/>
        <end position="103"/>
    </location>
</feature>
<sequence length="326" mass="38672">MSRRKGPTKFPRFSRLPLEIQDEIWELALNIEAPTAHFVTLKYRTNFYSNVPPDQEREWWETCAATIATEVDTSRAKPVFPTRYALMLTCRRSRHVVQRASRLWEPADLHTTRATLIQPLVPVEYHFFHAKGYRDQMTEPQKIDTYQDLTILIDPWAVGSIFQQGLPREDTLPQIRQAAIPFLPTDSKYKHGYYKQKFTKLLHVLPKLRVLYILVHPDQTRKAMRKVDPEMCTKMTAYFDNREETQDEVPFKTFQCRDRVYYEIPEITLMQMCQLRKLPRLIDKLWNLSETQRKKSQSEYGEQPPLVIRIMTWRHAPGVRGRFDKG</sequence>
<dbReference type="InterPro" id="IPR045518">
    <property type="entry name" value="2EXR"/>
</dbReference>
<keyword evidence="3" id="KW-1185">Reference proteome</keyword>
<evidence type="ECO:0000313" key="3">
    <source>
        <dbReference type="Proteomes" id="UP001152049"/>
    </source>
</evidence>
<protein>
    <recommendedName>
        <fullName evidence="1">2EXR domain-containing protein</fullName>
    </recommendedName>
</protein>
<accession>A0A9W8S9S2</accession>
<name>A0A9W8S9S2_9HYPO</name>
<comment type="caution">
    <text evidence="2">The sequence shown here is derived from an EMBL/GenBank/DDBJ whole genome shotgun (WGS) entry which is preliminary data.</text>
</comment>
<gene>
    <name evidence="2" type="ORF">NW762_003676</name>
</gene>
<organism evidence="2 3">
    <name type="scientific">Fusarium torreyae</name>
    <dbReference type="NCBI Taxonomy" id="1237075"/>
    <lineage>
        <taxon>Eukaryota</taxon>
        <taxon>Fungi</taxon>
        <taxon>Dikarya</taxon>
        <taxon>Ascomycota</taxon>
        <taxon>Pezizomycotina</taxon>
        <taxon>Sordariomycetes</taxon>
        <taxon>Hypocreomycetidae</taxon>
        <taxon>Hypocreales</taxon>
        <taxon>Nectriaceae</taxon>
        <taxon>Fusarium</taxon>
    </lineage>
</organism>
<evidence type="ECO:0000313" key="2">
    <source>
        <dbReference type="EMBL" id="KAJ4267568.1"/>
    </source>
</evidence>
<dbReference type="AlphaFoldDB" id="A0A9W8S9S2"/>
<dbReference type="EMBL" id="JAOQAZ010000004">
    <property type="protein sequence ID" value="KAJ4267568.1"/>
    <property type="molecule type" value="Genomic_DNA"/>
</dbReference>
<dbReference type="OrthoDB" id="5022951at2759"/>
<evidence type="ECO:0000259" key="1">
    <source>
        <dbReference type="Pfam" id="PF20150"/>
    </source>
</evidence>
<dbReference type="Proteomes" id="UP001152049">
    <property type="component" value="Unassembled WGS sequence"/>
</dbReference>
<reference evidence="2" key="1">
    <citation type="submission" date="2022-09" db="EMBL/GenBank/DDBJ databases">
        <title>Fusarium specimens isolated from Avocado Roots.</title>
        <authorList>
            <person name="Stajich J."/>
            <person name="Roper C."/>
            <person name="Heimlech-Rivalta G."/>
        </authorList>
    </citation>
    <scope>NUCLEOTIDE SEQUENCE</scope>
    <source>
        <strain evidence="2">CF00136</strain>
    </source>
</reference>
<dbReference type="Pfam" id="PF20150">
    <property type="entry name" value="2EXR"/>
    <property type="match status" value="1"/>
</dbReference>